<organism evidence="2 3">
    <name type="scientific">Chromobacterium subtsugae</name>
    <dbReference type="NCBI Taxonomy" id="251747"/>
    <lineage>
        <taxon>Bacteria</taxon>
        <taxon>Pseudomonadati</taxon>
        <taxon>Pseudomonadota</taxon>
        <taxon>Betaproteobacteria</taxon>
        <taxon>Neisseriales</taxon>
        <taxon>Chromobacteriaceae</taxon>
        <taxon>Chromobacterium</taxon>
    </lineage>
</organism>
<evidence type="ECO:0000313" key="3">
    <source>
        <dbReference type="Proteomes" id="UP000711178"/>
    </source>
</evidence>
<dbReference type="Proteomes" id="UP000711178">
    <property type="component" value="Unassembled WGS sequence"/>
</dbReference>
<evidence type="ECO:0000256" key="1">
    <source>
        <dbReference type="SAM" id="SignalP"/>
    </source>
</evidence>
<gene>
    <name evidence="2" type="ORF">KIF53_05590</name>
</gene>
<dbReference type="Pfam" id="PF13557">
    <property type="entry name" value="Phenol_MetA_deg"/>
    <property type="match status" value="1"/>
</dbReference>
<dbReference type="InterPro" id="IPR025737">
    <property type="entry name" value="FApF"/>
</dbReference>
<dbReference type="RefSeq" id="WP_080509339.1">
    <property type="nucleotide sequence ID" value="NZ_CP142381.1"/>
</dbReference>
<protein>
    <submittedName>
        <fullName evidence="2">Transporter</fullName>
    </submittedName>
</protein>
<keyword evidence="3" id="KW-1185">Reference proteome</keyword>
<comment type="caution">
    <text evidence="2">The sequence shown here is derived from an EMBL/GenBank/DDBJ whole genome shotgun (WGS) entry which is preliminary data.</text>
</comment>
<sequence>MKTTPATPPLAKLPLMNACLAAACLLAAAHARADEGGMSYWQPGQIGTFAAVQNDPGLSWSFSAYHAEADTSKTRKSLRGRTTSTLLSTPSDLLFVSPTYTFATPVAGAQAAVSLTGLYGRTEVYTEADTTTARGKPRSQSSDDARDGFGDLYPMATLKWNRGNHNYLAYAALGVPVGTYNVDRDANLGSNHWSYDAGGGYTYLNTQTGTEFSAVLGLTLNQTNPDTQYRNGNDAHLDVSLSQFLNEDFHIGLVGYAYHQLSNDTAPGIGRKDLKSRVAGLGPQLGYFFPVGKKKWYANLKAYDEFDAKNRTAGWNAWLTLFVPI</sequence>
<reference evidence="2 3" key="1">
    <citation type="submission" date="2021-05" db="EMBL/GenBank/DDBJ databases">
        <title>Draft Whole Genome Sequencing Of Biosensor Chromobacterium violaceum Strain CV026 Reveals A Regulatory RNA In Chromobacterium violaceum Phenotype Regulatory Network.</title>
        <authorList>
            <person name="Hong K.W."/>
            <person name="Chan K.G."/>
            <person name="Chang C.-Y."/>
        </authorList>
    </citation>
    <scope>NUCLEOTIDE SEQUENCE [LARGE SCALE GENOMIC DNA]</scope>
    <source>
        <strain evidence="2 3">ATCC 31532</strain>
    </source>
</reference>
<name>A0ABS7FAI9_9NEIS</name>
<dbReference type="GeneID" id="89685068"/>
<proteinExistence type="predicted"/>
<feature type="chain" id="PRO_5045914756" evidence="1">
    <location>
        <begin position="34"/>
        <end position="325"/>
    </location>
</feature>
<keyword evidence="1" id="KW-0732">Signal</keyword>
<accession>A0ABS7FAI9</accession>
<dbReference type="EMBL" id="JAHDTB010000003">
    <property type="protein sequence ID" value="MBW8287100.1"/>
    <property type="molecule type" value="Genomic_DNA"/>
</dbReference>
<evidence type="ECO:0000313" key="2">
    <source>
        <dbReference type="EMBL" id="MBW8287100.1"/>
    </source>
</evidence>
<feature type="signal peptide" evidence="1">
    <location>
        <begin position="1"/>
        <end position="33"/>
    </location>
</feature>
<dbReference type="PROSITE" id="PS51257">
    <property type="entry name" value="PROKAR_LIPOPROTEIN"/>
    <property type="match status" value="1"/>
</dbReference>